<dbReference type="NCBIfam" id="TIGR02433">
    <property type="entry name" value="lysidine_TilS_C"/>
    <property type="match status" value="1"/>
</dbReference>
<dbReference type="NCBIfam" id="TIGR02432">
    <property type="entry name" value="lysidine_TilS_N"/>
    <property type="match status" value="1"/>
</dbReference>
<keyword evidence="6 8" id="KW-0067">ATP-binding</keyword>
<dbReference type="AlphaFoldDB" id="A0A316ENC1"/>
<feature type="binding site" evidence="8">
    <location>
        <begin position="26"/>
        <end position="31"/>
    </location>
    <ligand>
        <name>ATP</name>
        <dbReference type="ChEBI" id="CHEBI:30616"/>
    </ligand>
</feature>
<dbReference type="GO" id="GO:0006400">
    <property type="term" value="P:tRNA modification"/>
    <property type="evidence" value="ECO:0007669"/>
    <property type="project" value="UniProtKB-UniRule"/>
</dbReference>
<protein>
    <recommendedName>
        <fullName evidence="8">tRNA(Ile)-lysidine synthase</fullName>
        <ecNumber evidence="8">6.3.4.19</ecNumber>
    </recommendedName>
    <alternativeName>
        <fullName evidence="8">tRNA(Ile)-2-lysyl-cytidine synthase</fullName>
    </alternativeName>
    <alternativeName>
        <fullName evidence="8">tRNA(Ile)-lysidine synthetase</fullName>
    </alternativeName>
</protein>
<comment type="function">
    <text evidence="8">Ligates lysine onto the cytidine present at position 34 of the AUA codon-specific tRNA(Ile) that contains the anticodon CAU, in an ATP-dependent manner. Cytidine is converted to lysidine, thus changing the amino acid specificity of the tRNA from methionine to isoleucine.</text>
</comment>
<sequence length="443" mass="51333">MLDEFLTFINKQNLIQPTQKTLLAVSGGMDSVVMCDLFSKAKLDFVIAHCNFGLRGEESNEDEMFVKKLSIKYKVPFITTTFQTSDFAENEKISTQMAARILRYEWFEKIRKEQNCDYIATAHHQNDVLETVLLNLTKGTGIAGLHGIRAKNGFVIRPLLFAEKEIIFDYVVENQIIWREDSSNESNKYQRNLIRNEVVPLLKQINPNLENTIQQTVERISAVEDIFEQEMEMLRKQITWSDAQATFVNYKAIQTLSQPVIKLAELLKPYNFTYQQSQDIFEAFDKEAGRCFLTPTHTLVKDRTELVITPKNLKTFESQIITTEDELLEINHLKLSFGKPFDKPEDFTVPTAKKIACLDATKVRFPLQIRKWKEGDWFCPLGMNKKKLISDFLIDQKVPLNLKKDVYLLTSNGSVVWVIGMRIDDRFKVTDKTEKVILFENIK</sequence>
<dbReference type="InterPro" id="IPR012796">
    <property type="entry name" value="Lysidine-tRNA-synth_C"/>
</dbReference>
<dbReference type="EMBL" id="QGGO01000015">
    <property type="protein sequence ID" value="PWK24470.1"/>
    <property type="molecule type" value="Genomic_DNA"/>
</dbReference>
<dbReference type="PANTHER" id="PTHR43033">
    <property type="entry name" value="TRNA(ILE)-LYSIDINE SYNTHASE-RELATED"/>
    <property type="match status" value="1"/>
</dbReference>
<evidence type="ECO:0000256" key="8">
    <source>
        <dbReference type="HAMAP-Rule" id="MF_01161"/>
    </source>
</evidence>
<reference evidence="10 11" key="1">
    <citation type="submission" date="2018-05" db="EMBL/GenBank/DDBJ databases">
        <title>Genomic Encyclopedia of Archaeal and Bacterial Type Strains, Phase II (KMG-II): from individual species to whole genera.</title>
        <authorList>
            <person name="Goeker M."/>
        </authorList>
    </citation>
    <scope>NUCLEOTIDE SEQUENCE [LARGE SCALE GENOMIC DNA]</scope>
    <source>
        <strain evidence="10 11">DSM 22214</strain>
    </source>
</reference>
<dbReference type="SMART" id="SM00977">
    <property type="entry name" value="TilS_C"/>
    <property type="match status" value="1"/>
</dbReference>
<dbReference type="InterPro" id="IPR012094">
    <property type="entry name" value="tRNA_Ile_lys_synt"/>
</dbReference>
<keyword evidence="11" id="KW-1185">Reference proteome</keyword>
<name>A0A316ENC1_9BACT</name>
<evidence type="ECO:0000256" key="7">
    <source>
        <dbReference type="ARBA" id="ARBA00048539"/>
    </source>
</evidence>
<keyword evidence="4 8" id="KW-0819">tRNA processing</keyword>
<dbReference type="GO" id="GO:0005524">
    <property type="term" value="F:ATP binding"/>
    <property type="evidence" value="ECO:0007669"/>
    <property type="project" value="UniProtKB-UniRule"/>
</dbReference>
<keyword evidence="3 8" id="KW-0436">Ligase</keyword>
<dbReference type="Gene3D" id="3.40.50.620">
    <property type="entry name" value="HUPs"/>
    <property type="match status" value="1"/>
</dbReference>
<evidence type="ECO:0000256" key="2">
    <source>
        <dbReference type="ARBA" id="ARBA00022490"/>
    </source>
</evidence>
<dbReference type="OrthoDB" id="9807403at2"/>
<evidence type="ECO:0000256" key="4">
    <source>
        <dbReference type="ARBA" id="ARBA00022694"/>
    </source>
</evidence>
<keyword evidence="2 8" id="KW-0963">Cytoplasm</keyword>
<evidence type="ECO:0000256" key="1">
    <source>
        <dbReference type="ARBA" id="ARBA00004496"/>
    </source>
</evidence>
<dbReference type="GO" id="GO:0032267">
    <property type="term" value="F:tRNA(Ile)-lysidine synthase activity"/>
    <property type="evidence" value="ECO:0007669"/>
    <property type="project" value="UniProtKB-EC"/>
</dbReference>
<dbReference type="HAMAP" id="MF_01161">
    <property type="entry name" value="tRNA_Ile_lys_synt"/>
    <property type="match status" value="1"/>
</dbReference>
<proteinExistence type="inferred from homology"/>
<evidence type="ECO:0000313" key="10">
    <source>
        <dbReference type="EMBL" id="PWK24470.1"/>
    </source>
</evidence>
<evidence type="ECO:0000256" key="3">
    <source>
        <dbReference type="ARBA" id="ARBA00022598"/>
    </source>
</evidence>
<evidence type="ECO:0000313" key="11">
    <source>
        <dbReference type="Proteomes" id="UP000245489"/>
    </source>
</evidence>
<dbReference type="Proteomes" id="UP000245489">
    <property type="component" value="Unassembled WGS sequence"/>
</dbReference>
<organism evidence="10 11">
    <name type="scientific">Arcicella aurantiaca</name>
    <dbReference type="NCBI Taxonomy" id="591202"/>
    <lineage>
        <taxon>Bacteria</taxon>
        <taxon>Pseudomonadati</taxon>
        <taxon>Bacteroidota</taxon>
        <taxon>Cytophagia</taxon>
        <taxon>Cytophagales</taxon>
        <taxon>Flectobacillaceae</taxon>
        <taxon>Arcicella</taxon>
    </lineage>
</organism>
<dbReference type="Pfam" id="PF01171">
    <property type="entry name" value="ATP_bind_3"/>
    <property type="match status" value="1"/>
</dbReference>
<dbReference type="SUPFAM" id="SSF56037">
    <property type="entry name" value="PheT/TilS domain"/>
    <property type="match status" value="1"/>
</dbReference>
<comment type="domain">
    <text evidence="8">The N-terminal region contains the highly conserved SGGXDS motif, predicted to be a P-loop motif involved in ATP binding.</text>
</comment>
<dbReference type="EC" id="6.3.4.19" evidence="8"/>
<comment type="caution">
    <text evidence="10">The sequence shown here is derived from an EMBL/GenBank/DDBJ whole genome shotgun (WGS) entry which is preliminary data.</text>
</comment>
<dbReference type="Pfam" id="PF11734">
    <property type="entry name" value="TilS_C"/>
    <property type="match status" value="1"/>
</dbReference>
<dbReference type="PANTHER" id="PTHR43033:SF1">
    <property type="entry name" value="TRNA(ILE)-LYSIDINE SYNTHASE-RELATED"/>
    <property type="match status" value="1"/>
</dbReference>
<dbReference type="RefSeq" id="WP_109743730.1">
    <property type="nucleotide sequence ID" value="NZ_QGGO01000015.1"/>
</dbReference>
<dbReference type="SUPFAM" id="SSF52402">
    <property type="entry name" value="Adenine nucleotide alpha hydrolases-like"/>
    <property type="match status" value="1"/>
</dbReference>
<feature type="domain" description="Lysidine-tRNA(Ile) synthetase C-terminal" evidence="9">
    <location>
        <begin position="367"/>
        <end position="439"/>
    </location>
</feature>
<dbReference type="InterPro" id="IPR014729">
    <property type="entry name" value="Rossmann-like_a/b/a_fold"/>
</dbReference>
<accession>A0A316ENC1</accession>
<evidence type="ECO:0000259" key="9">
    <source>
        <dbReference type="SMART" id="SM00977"/>
    </source>
</evidence>
<dbReference type="InterPro" id="IPR012795">
    <property type="entry name" value="tRNA_Ile_lys_synt_N"/>
</dbReference>
<dbReference type="GO" id="GO:0005737">
    <property type="term" value="C:cytoplasm"/>
    <property type="evidence" value="ECO:0007669"/>
    <property type="project" value="UniProtKB-SubCell"/>
</dbReference>
<dbReference type="CDD" id="cd01992">
    <property type="entry name" value="TilS_N"/>
    <property type="match status" value="1"/>
</dbReference>
<comment type="similarity">
    <text evidence="8">Belongs to the tRNA(Ile)-lysidine synthase family.</text>
</comment>
<gene>
    <name evidence="8" type="primary">tilS</name>
    <name evidence="10" type="ORF">LV89_02983</name>
</gene>
<keyword evidence="5 8" id="KW-0547">Nucleotide-binding</keyword>
<evidence type="ECO:0000256" key="5">
    <source>
        <dbReference type="ARBA" id="ARBA00022741"/>
    </source>
</evidence>
<comment type="catalytic activity">
    <reaction evidence="7 8">
        <text>cytidine(34) in tRNA(Ile2) + L-lysine + ATP = lysidine(34) in tRNA(Ile2) + AMP + diphosphate + H(+)</text>
        <dbReference type="Rhea" id="RHEA:43744"/>
        <dbReference type="Rhea" id="RHEA-COMP:10625"/>
        <dbReference type="Rhea" id="RHEA-COMP:10670"/>
        <dbReference type="ChEBI" id="CHEBI:15378"/>
        <dbReference type="ChEBI" id="CHEBI:30616"/>
        <dbReference type="ChEBI" id="CHEBI:32551"/>
        <dbReference type="ChEBI" id="CHEBI:33019"/>
        <dbReference type="ChEBI" id="CHEBI:82748"/>
        <dbReference type="ChEBI" id="CHEBI:83665"/>
        <dbReference type="ChEBI" id="CHEBI:456215"/>
        <dbReference type="EC" id="6.3.4.19"/>
    </reaction>
</comment>
<dbReference type="InterPro" id="IPR011063">
    <property type="entry name" value="TilS/TtcA_N"/>
</dbReference>
<comment type="subcellular location">
    <subcellularLocation>
        <location evidence="1 8">Cytoplasm</location>
    </subcellularLocation>
</comment>
<evidence type="ECO:0000256" key="6">
    <source>
        <dbReference type="ARBA" id="ARBA00022840"/>
    </source>
</evidence>